<comment type="caution">
    <text evidence="4">The sequence shown here is derived from an EMBL/GenBank/DDBJ whole genome shotgun (WGS) entry which is preliminary data.</text>
</comment>
<dbReference type="PANTHER" id="PTHR22550:SF5">
    <property type="entry name" value="LEUCINE ZIPPER PROTEIN 4"/>
    <property type="match status" value="1"/>
</dbReference>
<evidence type="ECO:0000256" key="2">
    <source>
        <dbReference type="ARBA" id="ARBA00023136"/>
    </source>
</evidence>
<proteinExistence type="inferred from homology"/>
<keyword evidence="3" id="KW-0812">Transmembrane</keyword>
<feature type="transmembrane region" description="Helical" evidence="3">
    <location>
        <begin position="309"/>
        <end position="331"/>
    </location>
</feature>
<comment type="similarity">
    <text evidence="1">Belongs to the GerABKA family.</text>
</comment>
<keyword evidence="3" id="KW-1133">Transmembrane helix</keyword>
<keyword evidence="2 3" id="KW-0472">Membrane</keyword>
<sequence>MKLKKKATNPFSQKLKELEPEIDLNISERLDDNETAITQVFANCSDLVVRRLLMFGSMPAMVVYLDVLIDKQLWDDGFLEPLMQQETPPIDSSSQLKEQLEFRLSSIVQPAVVLTMKETVGRIVSGETVLFVESSPQAFAFALKDKLNRPLDEPSTEAVIRGPRYGFIEKMDINLALIRHRLRTPRLKTEKLSAGSLSRTDITIVYIEDIAKKSVVEEVKRRIAGIDMDSVLESGYIEELICDHPYSPFPVIQATQRPDMASGSLIEGKVAVLTDGSPMVLILPVTFWFGFQSAEDYYMKFMYATMLRWLRYLFAFFAMTLPSIFIAVTTFHQEMIPTSLTLSLAAAREVVPFPAIVEALIMEITFEALREAGIRLPRPVGQTISIVGALVIGQAAVQAGIISATIIIVVSITGISSFLIPNPGMSQAISIIRFPLMLLAATFGLYGLGIGLLAVLVHLVNLRSFGVPYMTPLAPVNFNGLGDTLLRAPWQIMRKRHKHTRR</sequence>
<reference evidence="4 5" key="1">
    <citation type="submission" date="2016-10" db="EMBL/GenBank/DDBJ databases">
        <title>Paenibacillus species isolates.</title>
        <authorList>
            <person name="Beno S.M."/>
        </authorList>
    </citation>
    <scope>NUCLEOTIDE SEQUENCE [LARGE SCALE GENOMIC DNA]</scope>
    <source>
        <strain evidence="4 5">FSL H7-0744</strain>
    </source>
</reference>
<dbReference type="PIRSF" id="PIRSF005690">
    <property type="entry name" value="GerBA"/>
    <property type="match status" value="1"/>
</dbReference>
<feature type="transmembrane region" description="Helical" evidence="3">
    <location>
        <begin position="432"/>
        <end position="460"/>
    </location>
</feature>
<evidence type="ECO:0000256" key="3">
    <source>
        <dbReference type="SAM" id="Phobius"/>
    </source>
</evidence>
<dbReference type="Proteomes" id="UP000187412">
    <property type="component" value="Unassembled WGS sequence"/>
</dbReference>
<feature type="transmembrane region" description="Helical" evidence="3">
    <location>
        <begin position="401"/>
        <end position="420"/>
    </location>
</feature>
<name>A0ABX3HL87_PAEBO</name>
<dbReference type="PANTHER" id="PTHR22550">
    <property type="entry name" value="SPORE GERMINATION PROTEIN"/>
    <property type="match status" value="1"/>
</dbReference>
<dbReference type="RefSeq" id="WP_076109902.1">
    <property type="nucleotide sequence ID" value="NZ_MPTB01000007.1"/>
</dbReference>
<gene>
    <name evidence="4" type="ORF">BSK56_06965</name>
</gene>
<evidence type="ECO:0000256" key="1">
    <source>
        <dbReference type="ARBA" id="ARBA00005278"/>
    </source>
</evidence>
<dbReference type="InterPro" id="IPR004995">
    <property type="entry name" value="Spore_Ger"/>
</dbReference>
<protein>
    <submittedName>
        <fullName evidence="4">Spore germination protein</fullName>
    </submittedName>
</protein>
<organism evidence="4 5">
    <name type="scientific">Paenibacillus borealis</name>
    <dbReference type="NCBI Taxonomy" id="160799"/>
    <lineage>
        <taxon>Bacteria</taxon>
        <taxon>Bacillati</taxon>
        <taxon>Bacillota</taxon>
        <taxon>Bacilli</taxon>
        <taxon>Bacillales</taxon>
        <taxon>Paenibacillaceae</taxon>
        <taxon>Paenibacillus</taxon>
    </lineage>
</organism>
<keyword evidence="5" id="KW-1185">Reference proteome</keyword>
<accession>A0ABX3HL87</accession>
<dbReference type="Pfam" id="PF03323">
    <property type="entry name" value="GerA"/>
    <property type="match status" value="1"/>
</dbReference>
<evidence type="ECO:0000313" key="5">
    <source>
        <dbReference type="Proteomes" id="UP000187412"/>
    </source>
</evidence>
<dbReference type="EMBL" id="MPTB01000007">
    <property type="protein sequence ID" value="OMD50269.1"/>
    <property type="molecule type" value="Genomic_DNA"/>
</dbReference>
<evidence type="ECO:0000313" key="4">
    <source>
        <dbReference type="EMBL" id="OMD50269.1"/>
    </source>
</evidence>
<dbReference type="InterPro" id="IPR050768">
    <property type="entry name" value="UPF0353/GerABKA_families"/>
</dbReference>